<sequence>MAADALGIARLTLYRKVRAFGVDLSGHTF</sequence>
<protein>
    <submittedName>
        <fullName evidence="1">Uncharacterized protein</fullName>
    </submittedName>
</protein>
<proteinExistence type="predicted"/>
<gene>
    <name evidence="1" type="ORF">FRACA_490006</name>
</gene>
<evidence type="ECO:0000313" key="2">
    <source>
        <dbReference type="Proteomes" id="UP000234331"/>
    </source>
</evidence>
<dbReference type="EMBL" id="FZMO01000434">
    <property type="protein sequence ID" value="SNQ50574.1"/>
    <property type="molecule type" value="Genomic_DNA"/>
</dbReference>
<organism evidence="1 2">
    <name type="scientific">Frankia canadensis</name>
    <dbReference type="NCBI Taxonomy" id="1836972"/>
    <lineage>
        <taxon>Bacteria</taxon>
        <taxon>Bacillati</taxon>
        <taxon>Actinomycetota</taxon>
        <taxon>Actinomycetes</taxon>
        <taxon>Frankiales</taxon>
        <taxon>Frankiaceae</taxon>
        <taxon>Frankia</taxon>
    </lineage>
</organism>
<dbReference type="AlphaFoldDB" id="A0A2I2KY26"/>
<accession>A0A2I2KY26</accession>
<evidence type="ECO:0000313" key="1">
    <source>
        <dbReference type="EMBL" id="SNQ50574.1"/>
    </source>
</evidence>
<dbReference type="Proteomes" id="UP000234331">
    <property type="component" value="Unassembled WGS sequence"/>
</dbReference>
<keyword evidence="2" id="KW-1185">Reference proteome</keyword>
<name>A0A2I2KY26_9ACTN</name>
<reference evidence="1 2" key="1">
    <citation type="submission" date="2017-06" db="EMBL/GenBank/DDBJ databases">
        <authorList>
            <person name="Kim H.J."/>
            <person name="Triplett B.A."/>
        </authorList>
    </citation>
    <scope>NUCLEOTIDE SEQUENCE [LARGE SCALE GENOMIC DNA]</scope>
    <source>
        <strain evidence="1">FRACA_ARgP5</strain>
    </source>
</reference>